<reference evidence="2 5" key="2">
    <citation type="journal article" date="2018" name="Int. J. Syst. Evol. Microbiol.">
        <title>Pseudooceanicola lipolyticus sp. nov., a marine alphaproteobacterium, reclassification of Oceanicola flagellatus as Pseudooceanicola flagellatus comb. nov. and emended description of the genus Pseudooceanicola.</title>
        <authorList>
            <person name="Huang M.-M."/>
            <person name="Guo L.-L."/>
            <person name="Wu Y.-H."/>
            <person name="Lai Q.-L."/>
            <person name="Shao Z.-Z."/>
            <person name="Wang C.-S."/>
            <person name="Wu M."/>
            <person name="Xu X.-W."/>
        </authorList>
    </citation>
    <scope>NUCLEOTIDE SEQUENCE [LARGE SCALE GENOMIC DNA]</scope>
    <source>
        <strain evidence="2 5">Ar-45</strain>
    </source>
</reference>
<dbReference type="OrthoDB" id="9793039at2"/>
<dbReference type="CDD" id="cd07247">
    <property type="entry name" value="SgaA_N_like"/>
    <property type="match status" value="1"/>
</dbReference>
<reference evidence="3 4" key="1">
    <citation type="submission" date="2017-09" db="EMBL/GenBank/DDBJ databases">
        <authorList>
            <person name="Ehlers B."/>
            <person name="Leendertz F.H."/>
        </authorList>
    </citation>
    <scope>NUCLEOTIDE SEQUENCE [LARGE SCALE GENOMIC DNA]</scope>
    <source>
        <strain evidence="3 4">CGMCC 1.12662</strain>
    </source>
</reference>
<dbReference type="SUPFAM" id="SSF54593">
    <property type="entry name" value="Glyoxalase/Bleomycin resistance protein/Dihydroxybiphenyl dioxygenase"/>
    <property type="match status" value="1"/>
</dbReference>
<dbReference type="InterPro" id="IPR037523">
    <property type="entry name" value="VOC_core"/>
</dbReference>
<evidence type="ECO:0000259" key="1">
    <source>
        <dbReference type="PROSITE" id="PS51819"/>
    </source>
</evidence>
<evidence type="ECO:0000313" key="3">
    <source>
        <dbReference type="EMBL" id="SNY37114.1"/>
    </source>
</evidence>
<keyword evidence="5" id="KW-1185">Reference proteome</keyword>
<evidence type="ECO:0000313" key="2">
    <source>
        <dbReference type="EMBL" id="PJE27783.1"/>
    </source>
</evidence>
<dbReference type="InterPro" id="IPR029068">
    <property type="entry name" value="Glyas_Bleomycin-R_OHBP_Dase"/>
</dbReference>
<dbReference type="Proteomes" id="UP000231702">
    <property type="component" value="Unassembled WGS sequence"/>
</dbReference>
<dbReference type="Pfam" id="PF00903">
    <property type="entry name" value="Glyoxalase"/>
    <property type="match status" value="1"/>
</dbReference>
<sequence length="122" mass="12748">MSIETQTKSTVIWTEIPVTDLARGTAFYEEVFGWTLTQMQMGPDKVAAFGSGGVGGNLVEGPSGMGAGNVVHLAVPDTVEAALSRAQKAGARAETDVITIPPGRYALIRDPDGNRIGLFEAA</sequence>
<dbReference type="InterPro" id="IPR052164">
    <property type="entry name" value="Anthracycline_SecMetBiosynth"/>
</dbReference>
<proteinExistence type="predicted"/>
<dbReference type="RefSeq" id="WP_097144057.1">
    <property type="nucleotide sequence ID" value="NZ_OBEA01000001.1"/>
</dbReference>
<organism evidence="3 4">
    <name type="scientific">Pseudooceanicola antarcticus</name>
    <dbReference type="NCBI Taxonomy" id="1247613"/>
    <lineage>
        <taxon>Bacteria</taxon>
        <taxon>Pseudomonadati</taxon>
        <taxon>Pseudomonadota</taxon>
        <taxon>Alphaproteobacteria</taxon>
        <taxon>Rhodobacterales</taxon>
        <taxon>Paracoccaceae</taxon>
        <taxon>Pseudooceanicola</taxon>
    </lineage>
</organism>
<gene>
    <name evidence="2" type="ORF">CVM39_14510</name>
    <name evidence="3" type="ORF">SAMN06297129_0254</name>
</gene>
<protein>
    <submittedName>
        <fullName evidence="2">VOC family protein</fullName>
    </submittedName>
</protein>
<dbReference type="PANTHER" id="PTHR33993:SF2">
    <property type="entry name" value="VOC DOMAIN-CONTAINING PROTEIN"/>
    <property type="match status" value="1"/>
</dbReference>
<dbReference type="EMBL" id="OBEA01000001">
    <property type="protein sequence ID" value="SNY37114.1"/>
    <property type="molecule type" value="Genomic_DNA"/>
</dbReference>
<feature type="domain" description="VOC" evidence="1">
    <location>
        <begin position="10"/>
        <end position="121"/>
    </location>
</feature>
<dbReference type="Proteomes" id="UP000231655">
    <property type="component" value="Unassembled WGS sequence"/>
</dbReference>
<evidence type="ECO:0000313" key="4">
    <source>
        <dbReference type="Proteomes" id="UP000231655"/>
    </source>
</evidence>
<dbReference type="AlphaFoldDB" id="A0A285HN73"/>
<name>A0A285HN73_9RHOB</name>
<dbReference type="PANTHER" id="PTHR33993">
    <property type="entry name" value="GLYOXALASE-RELATED"/>
    <property type="match status" value="1"/>
</dbReference>
<dbReference type="InterPro" id="IPR004360">
    <property type="entry name" value="Glyas_Fos-R_dOase_dom"/>
</dbReference>
<evidence type="ECO:0000313" key="5">
    <source>
        <dbReference type="Proteomes" id="UP000231702"/>
    </source>
</evidence>
<dbReference type="PROSITE" id="PS51819">
    <property type="entry name" value="VOC"/>
    <property type="match status" value="1"/>
</dbReference>
<dbReference type="EMBL" id="PGTD01000017">
    <property type="protein sequence ID" value="PJE27783.1"/>
    <property type="molecule type" value="Genomic_DNA"/>
</dbReference>
<accession>A0A285HN73</accession>
<dbReference type="Gene3D" id="3.10.180.10">
    <property type="entry name" value="2,3-Dihydroxybiphenyl 1,2-Dioxygenase, domain 1"/>
    <property type="match status" value="1"/>
</dbReference>